<dbReference type="SUPFAM" id="SSF48452">
    <property type="entry name" value="TPR-like"/>
    <property type="match status" value="2"/>
</dbReference>
<dbReference type="InterPro" id="IPR027417">
    <property type="entry name" value="P-loop_NTPase"/>
</dbReference>
<dbReference type="Gene3D" id="1.25.40.10">
    <property type="entry name" value="Tetratricopeptide repeat domain"/>
    <property type="match status" value="2"/>
</dbReference>
<proteinExistence type="predicted"/>
<dbReference type="Pfam" id="PF13374">
    <property type="entry name" value="TPR_10"/>
    <property type="match status" value="1"/>
</dbReference>
<dbReference type="PANTHER" id="PTHR47691">
    <property type="entry name" value="REGULATOR-RELATED"/>
    <property type="match status" value="1"/>
</dbReference>
<reference evidence="1 2" key="1">
    <citation type="submission" date="2020-03" db="EMBL/GenBank/DDBJ databases">
        <title>WGS of actinomycetes isolated from Thailand.</title>
        <authorList>
            <person name="Thawai C."/>
        </authorList>
    </citation>
    <scope>NUCLEOTIDE SEQUENCE [LARGE SCALE GENOMIC DNA]</scope>
    <source>
        <strain evidence="1 2">PRB2-1</strain>
    </source>
</reference>
<organism evidence="1 2">
    <name type="scientific">Actinacidiphila epipremni</name>
    <dbReference type="NCBI Taxonomy" id="2053013"/>
    <lineage>
        <taxon>Bacteria</taxon>
        <taxon>Bacillati</taxon>
        <taxon>Actinomycetota</taxon>
        <taxon>Actinomycetes</taxon>
        <taxon>Kitasatosporales</taxon>
        <taxon>Streptomycetaceae</taxon>
        <taxon>Actinacidiphila</taxon>
    </lineage>
</organism>
<comment type="caution">
    <text evidence="1">The sequence shown here is derived from an EMBL/GenBank/DDBJ whole genome shotgun (WGS) entry which is preliminary data.</text>
</comment>
<dbReference type="SMART" id="SM00028">
    <property type="entry name" value="TPR"/>
    <property type="match status" value="7"/>
</dbReference>
<dbReference type="PANTHER" id="PTHR47691:SF3">
    <property type="entry name" value="HTH-TYPE TRANSCRIPTIONAL REGULATOR RV0890C-RELATED"/>
    <property type="match status" value="1"/>
</dbReference>
<dbReference type="EMBL" id="JAATEJ010000015">
    <property type="protein sequence ID" value="NJP45458.1"/>
    <property type="molecule type" value="Genomic_DNA"/>
</dbReference>
<dbReference type="RefSeq" id="WP_167984318.1">
    <property type="nucleotide sequence ID" value="NZ_JAATEJ010000015.1"/>
</dbReference>
<dbReference type="Proteomes" id="UP000734511">
    <property type="component" value="Unassembled WGS sequence"/>
</dbReference>
<dbReference type="Pfam" id="PF13424">
    <property type="entry name" value="TPR_12"/>
    <property type="match status" value="2"/>
</dbReference>
<gene>
    <name evidence="1" type="ORF">HCN08_18925</name>
</gene>
<sequence length="764" mass="81192">MPAGSTSVSAAGQSVAAHSVQGGMHYYAAPPPQKPGPVVALPAAPAVFVGREAEADLVRAVLRPAEEAAGPAAVVVGAVAGLGGVGKTALALHAAHHAYRLGWFTDVVFVDLRGYDPDPLTAHQALDVLLRTLRVPAEDIPTAANERAGMLNSVLSALGREERRVLIVADNASSSDQIRPLLPAGDRHRLLVTSRHTHPDLGARLIDLETLAPEAGVELLRATLDAARPGDTRAHDTPEAARDLAAWCGGLPLALRISAAVLVLDPGQSIPGLLAELQARRSRIDAIDAYTHLTGTQRALRATFDLSHHLLAPTHRRLLHLLAISPGPDIGLPAAIALAGEPQPAVLDALRDLTRAHLLTHASSPTGSRWSLHDLVRDHNAYIADEDTLTADAEAVVRLLGYYAVTADQADDHLRALPGTPVPDVFADRAAALAWFDAECDNLLTAIRTHPSPTTAHLASCLANYLGERRRFDEAIAAHGLAAETSRENGDRDGECIALNNLGNSLHEARRSAEAVTALTAVADIYREAGNRLGEGIALNNLGNALLDVGRYDEAVTAHTTAVGIYRELDERNREGRALNNLGLALRAVGRLDEAIAAHTAAIGIYRETGDRHREGTALNNLGLALRAVGRFDEAIAAHTEDLRICRASGDRHGEGMALNNLGNALQGVGRFPEAVAAHTAAVELYGATGDRHRAGWALDNLAFDLRGTGRFDEAVAAHTSAIAIFRETGDPEAEQWALGNLAATEELRGQQGRRRRRFLRRRA</sequence>
<dbReference type="PRINTS" id="PR00364">
    <property type="entry name" value="DISEASERSIST"/>
</dbReference>
<dbReference type="InterPro" id="IPR019734">
    <property type="entry name" value="TPR_rpt"/>
</dbReference>
<evidence type="ECO:0000313" key="1">
    <source>
        <dbReference type="EMBL" id="NJP45458.1"/>
    </source>
</evidence>
<dbReference type="Gene3D" id="3.40.50.300">
    <property type="entry name" value="P-loop containing nucleotide triphosphate hydrolases"/>
    <property type="match status" value="1"/>
</dbReference>
<evidence type="ECO:0000313" key="2">
    <source>
        <dbReference type="Proteomes" id="UP000734511"/>
    </source>
</evidence>
<dbReference type="SUPFAM" id="SSF52540">
    <property type="entry name" value="P-loop containing nucleoside triphosphate hydrolases"/>
    <property type="match status" value="1"/>
</dbReference>
<protein>
    <submittedName>
        <fullName evidence="1">Tetratricopeptide repeat protein</fullName>
    </submittedName>
</protein>
<name>A0ABX0ZVF1_9ACTN</name>
<dbReference type="InterPro" id="IPR011990">
    <property type="entry name" value="TPR-like_helical_dom_sf"/>
</dbReference>
<accession>A0ABX0ZVF1</accession>
<keyword evidence="2" id="KW-1185">Reference proteome</keyword>